<name>A0A0C2MR80_THEKT</name>
<accession>A0A0C2MR80</accession>
<proteinExistence type="predicted"/>
<keyword evidence="2" id="KW-1185">Reference proteome</keyword>
<gene>
    <name evidence="1" type="ORF">RF11_15268</name>
</gene>
<dbReference type="EMBL" id="JWZT01003445">
    <property type="protein sequence ID" value="KII66800.1"/>
    <property type="molecule type" value="Genomic_DNA"/>
</dbReference>
<protein>
    <submittedName>
        <fullName evidence="1">Uncharacterized protein</fullName>
    </submittedName>
</protein>
<dbReference type="AlphaFoldDB" id="A0A0C2MR80"/>
<sequence>MAFRFSSDNKFGLKIEVLEMKCAYNPCISEHLHAHLLLVWSENSRSYFKPRRSKDLKKMTVKAIVVSRDQDFFNQDAIFESFTTSKHQQNKNVSGLLRRCHRVIRKNQCLLDDVKTMVSLQNETLKILSQQTQSLDNRFKFKQETLSFENNFGKD</sequence>
<evidence type="ECO:0000313" key="1">
    <source>
        <dbReference type="EMBL" id="KII66800.1"/>
    </source>
</evidence>
<evidence type="ECO:0000313" key="2">
    <source>
        <dbReference type="Proteomes" id="UP000031668"/>
    </source>
</evidence>
<dbReference type="Proteomes" id="UP000031668">
    <property type="component" value="Unassembled WGS sequence"/>
</dbReference>
<organism evidence="1 2">
    <name type="scientific">Thelohanellus kitauei</name>
    <name type="common">Myxosporean</name>
    <dbReference type="NCBI Taxonomy" id="669202"/>
    <lineage>
        <taxon>Eukaryota</taxon>
        <taxon>Metazoa</taxon>
        <taxon>Cnidaria</taxon>
        <taxon>Myxozoa</taxon>
        <taxon>Myxosporea</taxon>
        <taxon>Bivalvulida</taxon>
        <taxon>Platysporina</taxon>
        <taxon>Myxobolidae</taxon>
        <taxon>Thelohanellus</taxon>
    </lineage>
</organism>
<reference evidence="1 2" key="1">
    <citation type="journal article" date="2014" name="Genome Biol. Evol.">
        <title>The genome of the myxosporean Thelohanellus kitauei shows adaptations to nutrient acquisition within its fish host.</title>
        <authorList>
            <person name="Yang Y."/>
            <person name="Xiong J."/>
            <person name="Zhou Z."/>
            <person name="Huo F."/>
            <person name="Miao W."/>
            <person name="Ran C."/>
            <person name="Liu Y."/>
            <person name="Zhang J."/>
            <person name="Feng J."/>
            <person name="Wang M."/>
            <person name="Wang M."/>
            <person name="Wang L."/>
            <person name="Yao B."/>
        </authorList>
    </citation>
    <scope>NUCLEOTIDE SEQUENCE [LARGE SCALE GENOMIC DNA]</scope>
    <source>
        <strain evidence="1">Wuqing</strain>
    </source>
</reference>
<comment type="caution">
    <text evidence="1">The sequence shown here is derived from an EMBL/GenBank/DDBJ whole genome shotgun (WGS) entry which is preliminary data.</text>
</comment>